<keyword evidence="1" id="KW-0732">Signal</keyword>
<name>A0A1I7YL09_9BILA</name>
<keyword evidence="2" id="KW-1185">Reference proteome</keyword>
<reference evidence="3" key="1">
    <citation type="submission" date="2016-11" db="UniProtKB">
        <authorList>
            <consortium name="WormBaseParasite"/>
        </authorList>
    </citation>
    <scope>IDENTIFICATION</scope>
</reference>
<evidence type="ECO:0000256" key="1">
    <source>
        <dbReference type="SAM" id="SignalP"/>
    </source>
</evidence>
<proteinExistence type="predicted"/>
<dbReference type="AlphaFoldDB" id="A0A1I7YL09"/>
<dbReference type="Proteomes" id="UP000095287">
    <property type="component" value="Unplaced"/>
</dbReference>
<organism evidence="2 3">
    <name type="scientific">Steinernema glaseri</name>
    <dbReference type="NCBI Taxonomy" id="37863"/>
    <lineage>
        <taxon>Eukaryota</taxon>
        <taxon>Metazoa</taxon>
        <taxon>Ecdysozoa</taxon>
        <taxon>Nematoda</taxon>
        <taxon>Chromadorea</taxon>
        <taxon>Rhabditida</taxon>
        <taxon>Tylenchina</taxon>
        <taxon>Panagrolaimomorpha</taxon>
        <taxon>Strongyloidoidea</taxon>
        <taxon>Steinernematidae</taxon>
        <taxon>Steinernema</taxon>
    </lineage>
</organism>
<evidence type="ECO:0000313" key="3">
    <source>
        <dbReference type="WBParaSite" id="L893_g17490.t1"/>
    </source>
</evidence>
<protein>
    <submittedName>
        <fullName evidence="3">Neuropeptide-Like Protein</fullName>
    </submittedName>
</protein>
<feature type="signal peptide" evidence="1">
    <location>
        <begin position="1"/>
        <end position="24"/>
    </location>
</feature>
<accession>A0A1I7YL09</accession>
<dbReference type="WBParaSite" id="L893_g17490.t1">
    <property type="protein sequence ID" value="L893_g17490.t1"/>
    <property type="gene ID" value="L893_g17490"/>
</dbReference>
<feature type="chain" id="PRO_5009312276" evidence="1">
    <location>
        <begin position="25"/>
        <end position="72"/>
    </location>
</feature>
<sequence>MVRFAQIVFFVAALLAVLLGASEARPLDDDFGAGFYRPQYDALRGFMTARYMDKRVPNAADMMIRFGKRSAF</sequence>
<evidence type="ECO:0000313" key="2">
    <source>
        <dbReference type="Proteomes" id="UP000095287"/>
    </source>
</evidence>